<feature type="compositionally biased region" description="Basic and acidic residues" evidence="1">
    <location>
        <begin position="13"/>
        <end position="35"/>
    </location>
</feature>
<feature type="compositionally biased region" description="Acidic residues" evidence="1">
    <location>
        <begin position="157"/>
        <end position="173"/>
    </location>
</feature>
<gene>
    <name evidence="2" type="ORF">EDD42_1147</name>
</gene>
<name>A0A3N2C0R9_9MICO</name>
<evidence type="ECO:0008006" key="4">
    <source>
        <dbReference type="Google" id="ProtNLM"/>
    </source>
</evidence>
<evidence type="ECO:0000313" key="2">
    <source>
        <dbReference type="EMBL" id="ROR81097.1"/>
    </source>
</evidence>
<accession>A0A3N2C0R9</accession>
<comment type="caution">
    <text evidence="2">The sequence shown here is derived from an EMBL/GenBank/DDBJ whole genome shotgun (WGS) entry which is preliminary data.</text>
</comment>
<keyword evidence="3" id="KW-1185">Reference proteome</keyword>
<proteinExistence type="predicted"/>
<dbReference type="InterPro" id="IPR021391">
    <property type="entry name" value="DUF3027"/>
</dbReference>
<evidence type="ECO:0000313" key="3">
    <source>
        <dbReference type="Proteomes" id="UP000266915"/>
    </source>
</evidence>
<feature type="compositionally biased region" description="Basic and acidic residues" evidence="1">
    <location>
        <begin position="178"/>
        <end position="187"/>
    </location>
</feature>
<organism evidence="2 3">
    <name type="scientific">Plantibacter flavus</name>
    <dbReference type="NCBI Taxonomy" id="150123"/>
    <lineage>
        <taxon>Bacteria</taxon>
        <taxon>Bacillati</taxon>
        <taxon>Actinomycetota</taxon>
        <taxon>Actinomycetes</taxon>
        <taxon>Micrococcales</taxon>
        <taxon>Microbacteriaceae</taxon>
        <taxon>Plantibacter</taxon>
    </lineage>
</organism>
<dbReference type="Proteomes" id="UP000266915">
    <property type="component" value="Unassembled WGS sequence"/>
</dbReference>
<evidence type="ECO:0000256" key="1">
    <source>
        <dbReference type="SAM" id="MobiDB-lite"/>
    </source>
</evidence>
<protein>
    <recommendedName>
        <fullName evidence="4">DUF3027 domain-containing protein</fullName>
    </recommendedName>
</protein>
<reference evidence="2 3" key="1">
    <citation type="submission" date="2018-11" db="EMBL/GenBank/DDBJ databases">
        <title>Sequencing the genomes of 1000 actinobacteria strains.</title>
        <authorList>
            <person name="Klenk H.-P."/>
        </authorList>
    </citation>
    <scope>NUCLEOTIDE SEQUENCE [LARGE SCALE GENOMIC DNA]</scope>
    <source>
        <strain evidence="2 3">DSM 14012</strain>
    </source>
</reference>
<feature type="region of interest" description="Disordered" evidence="1">
    <location>
        <begin position="154"/>
        <end position="233"/>
    </location>
</feature>
<sequence length="233" mass="25247">MSWMPDADQETPVEDRDVTADADARAESDEHRSDDGTDGESTPAPVPDETLIAAVELAREALQEITPASTVGEPAGHVVVDDHVVSLLFANTMAGYPGWFWTVTLSRTADDAAPNVLETELMPGDGALLAPQWVPWSERLADYRAAQEAAAAAAADDALDDADDTDEFDDDDVALSGDPRDRDRDGIELEYDEDDVDAASDDSDDDSDDDDSDEDDSDEDEDSDEDDDRFEDE</sequence>
<dbReference type="Pfam" id="PF11228">
    <property type="entry name" value="DUF3027"/>
    <property type="match status" value="1"/>
</dbReference>
<dbReference type="EMBL" id="RKHL01000001">
    <property type="protein sequence ID" value="ROR81097.1"/>
    <property type="molecule type" value="Genomic_DNA"/>
</dbReference>
<dbReference type="AlphaFoldDB" id="A0A3N2C0R9"/>
<feature type="region of interest" description="Disordered" evidence="1">
    <location>
        <begin position="1"/>
        <end position="47"/>
    </location>
</feature>
<feature type="compositionally biased region" description="Acidic residues" evidence="1">
    <location>
        <begin position="188"/>
        <end position="233"/>
    </location>
</feature>